<keyword evidence="1" id="KW-0808">Transferase</keyword>
<sequence length="394" mass="44143">MESDAKEMSARDLRALSSYLRKDAEDGILPRDSVSVCDIVDTSALTLGSQHVRAKLVVGPSSIKIKRPRRGTEGTQQSVQTLRVSNIEVPAVAVIPEILTPLPAPPLPDRLFEAVGQQISNQQQSVHNLQSNWRQVRSSKQVPCQTFTKVHLKESCVERIPSSSLGYVLQETASGDENQMLCDDILAQPSFRIEDDSLFGEEYFWDYRDFEDNFQLTKPPGPHPIQQEIIEEDQAHDEPAAGGDQGTPIYPGASITMLESLTSILSFVQSEQISGVGLGRLLSLIDLHLPQPNNFYKSSHAVSKMLETIDEPVLMHYFCSVCYKNRVGLSDLCDSCTDPSRYVHYFLTFSLAAQLSRFLIRPEFVQNLQHKLTRNKQNPDNIEDISLVKSQRDV</sequence>
<name>A0AAE1GWH5_9NEOP</name>
<proteinExistence type="predicted"/>
<dbReference type="GO" id="GO:0016301">
    <property type="term" value="F:kinase activity"/>
    <property type="evidence" value="ECO:0007669"/>
    <property type="project" value="UniProtKB-KW"/>
</dbReference>
<reference evidence="1" key="2">
    <citation type="journal article" date="2023" name="BMC Genomics">
        <title>Pest status, molecular evolution, and epigenetic factors derived from the genome assembly of Frankliniella fusca, a thysanopteran phytovirus vector.</title>
        <authorList>
            <person name="Catto M.A."/>
            <person name="Labadie P.E."/>
            <person name="Jacobson A.L."/>
            <person name="Kennedy G.G."/>
            <person name="Srinivasan R."/>
            <person name="Hunt B.G."/>
        </authorList>
    </citation>
    <scope>NUCLEOTIDE SEQUENCE</scope>
    <source>
        <strain evidence="1">PL_HMW_Pooled</strain>
    </source>
</reference>
<reference evidence="1" key="1">
    <citation type="submission" date="2021-07" db="EMBL/GenBank/DDBJ databases">
        <authorList>
            <person name="Catto M.A."/>
            <person name="Jacobson A."/>
            <person name="Kennedy G."/>
            <person name="Labadie P."/>
            <person name="Hunt B.G."/>
            <person name="Srinivasan R."/>
        </authorList>
    </citation>
    <scope>NUCLEOTIDE SEQUENCE</scope>
    <source>
        <strain evidence="1">PL_HMW_Pooled</strain>
        <tissue evidence="1">Head</tissue>
    </source>
</reference>
<evidence type="ECO:0000313" key="2">
    <source>
        <dbReference type="Proteomes" id="UP001219518"/>
    </source>
</evidence>
<organism evidence="1 2">
    <name type="scientific">Frankliniella fusca</name>
    <dbReference type="NCBI Taxonomy" id="407009"/>
    <lineage>
        <taxon>Eukaryota</taxon>
        <taxon>Metazoa</taxon>
        <taxon>Ecdysozoa</taxon>
        <taxon>Arthropoda</taxon>
        <taxon>Hexapoda</taxon>
        <taxon>Insecta</taxon>
        <taxon>Pterygota</taxon>
        <taxon>Neoptera</taxon>
        <taxon>Paraneoptera</taxon>
        <taxon>Thysanoptera</taxon>
        <taxon>Terebrantia</taxon>
        <taxon>Thripoidea</taxon>
        <taxon>Thripidae</taxon>
        <taxon>Frankliniella</taxon>
    </lineage>
</organism>
<dbReference type="AlphaFoldDB" id="A0AAE1GWH5"/>
<dbReference type="EMBL" id="JAHWGI010000148">
    <property type="protein sequence ID" value="KAK3910292.1"/>
    <property type="molecule type" value="Genomic_DNA"/>
</dbReference>
<gene>
    <name evidence="1" type="ORF">KUF71_004166</name>
</gene>
<dbReference type="Proteomes" id="UP001219518">
    <property type="component" value="Unassembled WGS sequence"/>
</dbReference>
<evidence type="ECO:0000313" key="1">
    <source>
        <dbReference type="EMBL" id="KAK3910292.1"/>
    </source>
</evidence>
<comment type="caution">
    <text evidence="1">The sequence shown here is derived from an EMBL/GenBank/DDBJ whole genome shotgun (WGS) entry which is preliminary data.</text>
</comment>
<protein>
    <submittedName>
        <fullName evidence="1">Acetate kinase</fullName>
    </submittedName>
</protein>
<keyword evidence="1" id="KW-0418">Kinase</keyword>
<keyword evidence="2" id="KW-1185">Reference proteome</keyword>
<accession>A0AAE1GWH5</accession>